<comment type="caution">
    <text evidence="6">The sequence shown here is derived from an EMBL/GenBank/DDBJ whole genome shotgun (WGS) entry which is preliminary data.</text>
</comment>
<dbReference type="InterPro" id="IPR001650">
    <property type="entry name" value="Helicase_C-like"/>
</dbReference>
<dbReference type="Proteomes" id="UP000664859">
    <property type="component" value="Unassembled WGS sequence"/>
</dbReference>
<dbReference type="GO" id="GO:0005829">
    <property type="term" value="C:cytosol"/>
    <property type="evidence" value="ECO:0007669"/>
    <property type="project" value="TreeGrafter"/>
</dbReference>
<evidence type="ECO:0000259" key="5">
    <source>
        <dbReference type="PROSITE" id="PS51194"/>
    </source>
</evidence>
<dbReference type="Gene3D" id="3.40.50.300">
    <property type="entry name" value="P-loop containing nucleotide triphosphate hydrolases"/>
    <property type="match status" value="2"/>
</dbReference>
<dbReference type="PROSITE" id="PS51194">
    <property type="entry name" value="HELICASE_CTER"/>
    <property type="match status" value="1"/>
</dbReference>
<feature type="compositionally biased region" description="Gly residues" evidence="3">
    <location>
        <begin position="342"/>
        <end position="355"/>
    </location>
</feature>
<feature type="region of interest" description="Disordered" evidence="3">
    <location>
        <begin position="339"/>
        <end position="360"/>
    </location>
</feature>
<evidence type="ECO:0000259" key="4">
    <source>
        <dbReference type="PROSITE" id="PS51192"/>
    </source>
</evidence>
<dbReference type="PROSITE" id="PS51192">
    <property type="entry name" value="HELICASE_ATP_BIND_1"/>
    <property type="match status" value="1"/>
</dbReference>
<feature type="compositionally biased region" description="Low complexity" evidence="3">
    <location>
        <begin position="828"/>
        <end position="842"/>
    </location>
</feature>
<dbReference type="InterPro" id="IPR027417">
    <property type="entry name" value="P-loop_NTPase"/>
</dbReference>
<keyword evidence="7" id="KW-1185">Reference proteome</keyword>
<evidence type="ECO:0000256" key="1">
    <source>
        <dbReference type="ARBA" id="ARBA00022741"/>
    </source>
</evidence>
<dbReference type="InterPro" id="IPR014001">
    <property type="entry name" value="Helicase_ATP-bd"/>
</dbReference>
<name>A0A835YZZ6_9STRA</name>
<protein>
    <submittedName>
        <fullName evidence="6">P-loop containing nucleoside triphosphate hydrolase protein</fullName>
    </submittedName>
</protein>
<dbReference type="GO" id="GO:0003676">
    <property type="term" value="F:nucleic acid binding"/>
    <property type="evidence" value="ECO:0007669"/>
    <property type="project" value="InterPro"/>
</dbReference>
<proteinExistence type="predicted"/>
<dbReference type="InterPro" id="IPR050742">
    <property type="entry name" value="Helicase_Restrict-Modif_Enz"/>
</dbReference>
<dbReference type="OrthoDB" id="223608at2759"/>
<dbReference type="PANTHER" id="PTHR47396">
    <property type="entry name" value="TYPE I RESTRICTION ENZYME ECOKI R PROTEIN"/>
    <property type="match status" value="1"/>
</dbReference>
<evidence type="ECO:0000256" key="3">
    <source>
        <dbReference type="SAM" id="MobiDB-lite"/>
    </source>
</evidence>
<keyword evidence="1" id="KW-0547">Nucleotide-binding</keyword>
<dbReference type="GO" id="GO:0005524">
    <property type="term" value="F:ATP binding"/>
    <property type="evidence" value="ECO:0007669"/>
    <property type="project" value="UniProtKB-KW"/>
</dbReference>
<dbReference type="AlphaFoldDB" id="A0A835YZZ6"/>
<feature type="region of interest" description="Disordered" evidence="3">
    <location>
        <begin position="828"/>
        <end position="887"/>
    </location>
</feature>
<dbReference type="SUPFAM" id="SSF52540">
    <property type="entry name" value="P-loop containing nucleoside triphosphate hydrolases"/>
    <property type="match status" value="1"/>
</dbReference>
<gene>
    <name evidence="6" type="ORF">JKP88DRAFT_273087</name>
</gene>
<dbReference type="EMBL" id="JAFCMP010000223">
    <property type="protein sequence ID" value="KAG5183112.1"/>
    <property type="molecule type" value="Genomic_DNA"/>
</dbReference>
<dbReference type="InterPro" id="IPR011545">
    <property type="entry name" value="DEAD/DEAH_box_helicase_dom"/>
</dbReference>
<dbReference type="GO" id="GO:0016787">
    <property type="term" value="F:hydrolase activity"/>
    <property type="evidence" value="ECO:0007669"/>
    <property type="project" value="UniProtKB-KW"/>
</dbReference>
<dbReference type="PANTHER" id="PTHR47396:SF1">
    <property type="entry name" value="ATP-DEPENDENT HELICASE IRC3-RELATED"/>
    <property type="match status" value="1"/>
</dbReference>
<dbReference type="Pfam" id="PF00271">
    <property type="entry name" value="Helicase_C"/>
    <property type="match status" value="1"/>
</dbReference>
<feature type="domain" description="Helicase ATP-binding" evidence="4">
    <location>
        <begin position="190"/>
        <end position="351"/>
    </location>
</feature>
<dbReference type="Pfam" id="PF00270">
    <property type="entry name" value="DEAD"/>
    <property type="match status" value="1"/>
</dbReference>
<organism evidence="6 7">
    <name type="scientific">Tribonema minus</name>
    <dbReference type="NCBI Taxonomy" id="303371"/>
    <lineage>
        <taxon>Eukaryota</taxon>
        <taxon>Sar</taxon>
        <taxon>Stramenopiles</taxon>
        <taxon>Ochrophyta</taxon>
        <taxon>PX clade</taxon>
        <taxon>Xanthophyceae</taxon>
        <taxon>Tribonematales</taxon>
        <taxon>Tribonemataceae</taxon>
        <taxon>Tribonema</taxon>
    </lineage>
</organism>
<accession>A0A835YZZ6</accession>
<keyword evidence="2" id="KW-0067">ATP-binding</keyword>
<dbReference type="SMART" id="SM00487">
    <property type="entry name" value="DEXDc"/>
    <property type="match status" value="1"/>
</dbReference>
<reference evidence="6" key="1">
    <citation type="submission" date="2021-02" db="EMBL/GenBank/DDBJ databases">
        <title>First Annotated Genome of the Yellow-green Alga Tribonema minus.</title>
        <authorList>
            <person name="Mahan K.M."/>
        </authorList>
    </citation>
    <scope>NUCLEOTIDE SEQUENCE</scope>
    <source>
        <strain evidence="6">UTEX B ZZ1240</strain>
    </source>
</reference>
<evidence type="ECO:0000256" key="2">
    <source>
        <dbReference type="ARBA" id="ARBA00022840"/>
    </source>
</evidence>
<sequence length="887" mass="97243">MSNAMIDAVAGAVAGAVASIAVPSARADWLSYEHFVCDHHSLTTGHDVFHWSAVGDELLLASGFVDGLNQARAARIRRDRTTHSRREYGLDGIARDQNGVHHGIQAKLWRSCKLTAADLATFVNVVTYRMAQKEPLAQGFLYTTTTLQQDLEDDFIRSGRFHYRRLPFTASSAPPPPQQLRPYQQQALEALASGWSGFGALIMPCGTGKTITFANHARRYRRVVIISPLRVSARQNLDRVGDVLGRAWPSLLVDADAGGSTRDVNEVRRVWAEDRALVSSTYKSTMDVLRAAIFCSPLDESTLVVVDEAHNASADLLAMLSGCARVLLCTATPTAALSDDAGGAGGDGSGDGSDGSDGDGAKRVWRDSVATLFRYSFADAIRDKWICDYEVRLPLIEGERGEETGMQARFVLDGLLRTGARRIIVFCSSREECDAFTATVRRAAFEFHGLAADELWTGTITCDVSSRRREELLRQFEYGDPAVTCVLAAVRILDEAVDIPRCDSVCILHPSQDAGSWRRMIQRLCRAVRLDPQNAQKVARAFLWLPDGDMPKCLRVLRDCDPEFLNKLRLQSFAAYDMGGEAGGGALRRETEATAAAQQNYRVHCLTTEEIKHAKIGRVVEFIRIHGKRPSRGCTAEDGWRIGKFTARLRHGGVQLSADQRRLLVAADAAFFDVKPMSGVAKNLSLDDKIKCVIDFIRNHGKRPPQSLIAKNGLRLGMFVDNLRRRTVNISAEQRQRLETADPAFFRLAPAPTKATVDAKVNRLAEYLREHGTRPPQRHVTASGLKLGNIAHNLRSGNTKISEAQRQRLISACPSFFAVQRRSATKTAATGSGAAAGRTSSAVACGAEQPQADEMKRQLQDSVANSPSKRARQQNGDDDVVLSPPAI</sequence>
<evidence type="ECO:0000313" key="7">
    <source>
        <dbReference type="Proteomes" id="UP000664859"/>
    </source>
</evidence>
<feature type="domain" description="Helicase C-terminal" evidence="5">
    <location>
        <begin position="410"/>
        <end position="581"/>
    </location>
</feature>
<keyword evidence="6" id="KW-0378">Hydrolase</keyword>
<evidence type="ECO:0000313" key="6">
    <source>
        <dbReference type="EMBL" id="KAG5183112.1"/>
    </source>
</evidence>